<dbReference type="EMBL" id="JAODNV010000003">
    <property type="protein sequence ID" value="MCT8988942.1"/>
    <property type="molecule type" value="Genomic_DNA"/>
</dbReference>
<feature type="domain" description="PIN" evidence="1">
    <location>
        <begin position="5"/>
        <end position="123"/>
    </location>
</feature>
<dbReference type="AlphaFoldDB" id="A0A9X3B5M4"/>
<dbReference type="InterPro" id="IPR002716">
    <property type="entry name" value="PIN_dom"/>
</dbReference>
<dbReference type="RefSeq" id="WP_261513600.1">
    <property type="nucleotide sequence ID" value="NZ_JAODNV010000003.1"/>
</dbReference>
<evidence type="ECO:0000259" key="1">
    <source>
        <dbReference type="Pfam" id="PF01850"/>
    </source>
</evidence>
<evidence type="ECO:0000313" key="3">
    <source>
        <dbReference type="Proteomes" id="UP001149009"/>
    </source>
</evidence>
<gene>
    <name evidence="2" type="ORF">NYR54_01345</name>
</gene>
<keyword evidence="3" id="KW-1185">Reference proteome</keyword>
<proteinExistence type="predicted"/>
<protein>
    <submittedName>
        <fullName evidence="2">PIN domain-containing protein</fullName>
    </submittedName>
</protein>
<organism evidence="2 3">
    <name type="scientific">Chelativorans petroleitrophicus</name>
    <dbReference type="NCBI Taxonomy" id="2975484"/>
    <lineage>
        <taxon>Bacteria</taxon>
        <taxon>Pseudomonadati</taxon>
        <taxon>Pseudomonadota</taxon>
        <taxon>Alphaproteobacteria</taxon>
        <taxon>Hyphomicrobiales</taxon>
        <taxon>Phyllobacteriaceae</taxon>
        <taxon>Chelativorans</taxon>
    </lineage>
</organism>
<name>A0A9X3B5M4_9HYPH</name>
<reference evidence="2" key="1">
    <citation type="submission" date="2022-08" db="EMBL/GenBank/DDBJ databases">
        <title>Chelativorans sichuanense sp. nov., a paraffin oil-degrading bacterium isolated from a mixture of oil-based drill cuttings and paddy soil.</title>
        <authorList>
            <person name="Yu J."/>
            <person name="Liu H."/>
            <person name="Chen Q."/>
        </authorList>
    </citation>
    <scope>NUCLEOTIDE SEQUENCE</scope>
    <source>
        <strain evidence="2">SCAU 2101</strain>
    </source>
</reference>
<dbReference type="Proteomes" id="UP001149009">
    <property type="component" value="Unassembled WGS sequence"/>
</dbReference>
<evidence type="ECO:0000313" key="2">
    <source>
        <dbReference type="EMBL" id="MCT8988942.1"/>
    </source>
</evidence>
<accession>A0A9X3B5M4</accession>
<sequence>MPSAFLDTNILLYAAAGEANEPVKAQIARDLLAGMDFGLSLQVLQEFLVNAQKPSIGLPLEDIDAWLTDLLEFDCVFPDLDLFMQGIALSRRYGISYWDGSIIAAAERIEARILYTEDLTHDQLYGSVRAVNPFLE</sequence>
<dbReference type="CDD" id="cd18692">
    <property type="entry name" value="PIN_VapC-like"/>
    <property type="match status" value="1"/>
</dbReference>
<dbReference type="Gene3D" id="3.40.50.1010">
    <property type="entry name" value="5'-nuclease"/>
    <property type="match status" value="1"/>
</dbReference>
<dbReference type="SUPFAM" id="SSF88723">
    <property type="entry name" value="PIN domain-like"/>
    <property type="match status" value="1"/>
</dbReference>
<dbReference type="InterPro" id="IPR029060">
    <property type="entry name" value="PIN-like_dom_sf"/>
</dbReference>
<comment type="caution">
    <text evidence="2">The sequence shown here is derived from an EMBL/GenBank/DDBJ whole genome shotgun (WGS) entry which is preliminary data.</text>
</comment>
<dbReference type="Pfam" id="PF01850">
    <property type="entry name" value="PIN"/>
    <property type="match status" value="1"/>
</dbReference>